<organism evidence="2">
    <name type="scientific">uncultured Frankineae bacterium</name>
    <dbReference type="NCBI Taxonomy" id="437475"/>
    <lineage>
        <taxon>Bacteria</taxon>
        <taxon>Bacillati</taxon>
        <taxon>Actinomycetota</taxon>
        <taxon>Actinomycetes</taxon>
        <taxon>Frankiales</taxon>
        <taxon>environmental samples</taxon>
    </lineage>
</organism>
<feature type="region of interest" description="Disordered" evidence="1">
    <location>
        <begin position="295"/>
        <end position="334"/>
    </location>
</feature>
<feature type="region of interest" description="Disordered" evidence="1">
    <location>
        <begin position="1"/>
        <end position="247"/>
    </location>
</feature>
<feature type="non-terminal residue" evidence="2">
    <location>
        <position position="1"/>
    </location>
</feature>
<evidence type="ECO:0000313" key="2">
    <source>
        <dbReference type="EMBL" id="CAA9314363.1"/>
    </source>
</evidence>
<reference evidence="2" key="1">
    <citation type="submission" date="2020-02" db="EMBL/GenBank/DDBJ databases">
        <authorList>
            <person name="Meier V. D."/>
        </authorList>
    </citation>
    <scope>NUCLEOTIDE SEQUENCE</scope>
    <source>
        <strain evidence="2">AVDCRST_MAG16</strain>
    </source>
</reference>
<feature type="compositionally biased region" description="Basic residues" evidence="1">
    <location>
        <begin position="34"/>
        <end position="46"/>
    </location>
</feature>
<feature type="compositionally biased region" description="Basic residues" evidence="1">
    <location>
        <begin position="311"/>
        <end position="321"/>
    </location>
</feature>
<feature type="compositionally biased region" description="Basic residues" evidence="1">
    <location>
        <begin position="218"/>
        <end position="247"/>
    </location>
</feature>
<feature type="compositionally biased region" description="Basic residues" evidence="1">
    <location>
        <begin position="165"/>
        <end position="180"/>
    </location>
</feature>
<feature type="compositionally biased region" description="Basic residues" evidence="1">
    <location>
        <begin position="14"/>
        <end position="24"/>
    </location>
</feature>
<protein>
    <submittedName>
        <fullName evidence="2">Uncharacterized protein</fullName>
    </submittedName>
</protein>
<feature type="compositionally biased region" description="Low complexity" evidence="1">
    <location>
        <begin position="76"/>
        <end position="91"/>
    </location>
</feature>
<evidence type="ECO:0000256" key="1">
    <source>
        <dbReference type="SAM" id="MobiDB-lite"/>
    </source>
</evidence>
<feature type="non-terminal residue" evidence="2">
    <location>
        <position position="334"/>
    </location>
</feature>
<proteinExistence type="predicted"/>
<dbReference type="EMBL" id="CADCUE010000031">
    <property type="protein sequence ID" value="CAA9314363.1"/>
    <property type="molecule type" value="Genomic_DNA"/>
</dbReference>
<sequence length="334" mass="36078">DACAGPGALGVPGRRGHRPHRAGPGRRGGVGSRPARRRGTRPRPCRGPRTGQSPPRLRRAARRRRRRGRVRRPAQHRAPAVDAGRAGGRQARAVREAARAGRRRGRRDDGRGRGPASRGGQLVPLAPPRAARPGPARRSRTGAPRRRGVHVRRRAGRQLPAGPRPGRRSPLRRRLLRRVRLPVGGRPGAAAGRRGPQPARSDRRRPRHPGDPAVGVGRRGRGARRHRRGRAAVAGRHRRARRAGAARGQRLHRLAHGRDRAVGLGRALHRAPARPGCRPVPAHGGGDVLRRARGTGVGAADRGVPVDRGRAGRRLRQRRAERRAGGRGAVALAV</sequence>
<gene>
    <name evidence="2" type="ORF">AVDCRST_MAG16-512</name>
</gene>
<name>A0A6J4KVA1_9ACTN</name>
<dbReference type="AlphaFoldDB" id="A0A6J4KVA1"/>
<feature type="compositionally biased region" description="Low complexity" evidence="1">
    <location>
        <begin position="181"/>
        <end position="199"/>
    </location>
</feature>
<feature type="compositionally biased region" description="Basic residues" evidence="1">
    <location>
        <begin position="135"/>
        <end position="156"/>
    </location>
</feature>
<feature type="compositionally biased region" description="Basic residues" evidence="1">
    <location>
        <begin position="56"/>
        <end position="75"/>
    </location>
</feature>
<accession>A0A6J4KVA1</accession>